<dbReference type="Proteomes" id="UP001597068">
    <property type="component" value="Unassembled WGS sequence"/>
</dbReference>
<accession>A0ABW3G3H1</accession>
<proteinExistence type="predicted"/>
<evidence type="ECO:0000313" key="2">
    <source>
        <dbReference type="Proteomes" id="UP001597068"/>
    </source>
</evidence>
<name>A0ABW3G3H1_9NOCA</name>
<dbReference type="EMBL" id="JBHTIL010000001">
    <property type="protein sequence ID" value="MFD0924724.1"/>
    <property type="molecule type" value="Genomic_DNA"/>
</dbReference>
<organism evidence="1 2">
    <name type="scientific">Williamsia deligens</name>
    <dbReference type="NCBI Taxonomy" id="321325"/>
    <lineage>
        <taxon>Bacteria</taxon>
        <taxon>Bacillati</taxon>
        <taxon>Actinomycetota</taxon>
        <taxon>Actinomycetes</taxon>
        <taxon>Mycobacteriales</taxon>
        <taxon>Nocardiaceae</taxon>
        <taxon>Williamsia</taxon>
    </lineage>
</organism>
<dbReference type="RefSeq" id="WP_253647268.1">
    <property type="nucleotide sequence ID" value="NZ_BAAAMO010000002.1"/>
</dbReference>
<evidence type="ECO:0008006" key="3">
    <source>
        <dbReference type="Google" id="ProtNLM"/>
    </source>
</evidence>
<protein>
    <recommendedName>
        <fullName evidence="3">Serine/threonine protein kinase</fullName>
    </recommendedName>
</protein>
<sequence>MTDSYSAVRQVVCSETGARLDISYTNAYGNTTSRSGVSLRGNPIGDGRTCITLDSRSGEYGDVVGTTVSADAGGYVYCAIFVDGRKVAESVDDSSYYSSAYCG</sequence>
<keyword evidence="2" id="KW-1185">Reference proteome</keyword>
<evidence type="ECO:0000313" key="1">
    <source>
        <dbReference type="EMBL" id="MFD0924724.1"/>
    </source>
</evidence>
<comment type="caution">
    <text evidence="1">The sequence shown here is derived from an EMBL/GenBank/DDBJ whole genome shotgun (WGS) entry which is preliminary data.</text>
</comment>
<reference evidence="2" key="1">
    <citation type="journal article" date="2019" name="Int. J. Syst. Evol. Microbiol.">
        <title>The Global Catalogue of Microorganisms (GCM) 10K type strain sequencing project: providing services to taxonomists for standard genome sequencing and annotation.</title>
        <authorList>
            <consortium name="The Broad Institute Genomics Platform"/>
            <consortium name="The Broad Institute Genome Sequencing Center for Infectious Disease"/>
            <person name="Wu L."/>
            <person name="Ma J."/>
        </authorList>
    </citation>
    <scope>NUCLEOTIDE SEQUENCE [LARGE SCALE GENOMIC DNA]</scope>
    <source>
        <strain evidence="2">CCUG 50873</strain>
    </source>
</reference>
<gene>
    <name evidence="1" type="ORF">ACFQ04_03150</name>
</gene>